<keyword evidence="1" id="KW-0614">Plasmid</keyword>
<evidence type="ECO:0000313" key="2">
    <source>
        <dbReference type="Proteomes" id="UP000007753"/>
    </source>
</evidence>
<accession>D4Z8U9</accession>
<dbReference type="HOGENOM" id="CLU_2540850_0_0_5"/>
<dbReference type="RefSeq" id="WP_013041622.1">
    <property type="nucleotide sequence ID" value="NC_014007.1"/>
</dbReference>
<dbReference type="KEGG" id="sjp:SJA_P1-00790"/>
<name>D4Z8U9_SPHIU</name>
<dbReference type="AlphaFoldDB" id="D4Z8U9"/>
<geneLocation type="plasmid" evidence="1 2">
    <name>pCHQ1</name>
</geneLocation>
<proteinExistence type="predicted"/>
<keyword evidence="2" id="KW-1185">Reference proteome</keyword>
<dbReference type="EMBL" id="AP010805">
    <property type="protein sequence ID" value="BAI99031.1"/>
    <property type="molecule type" value="Genomic_DNA"/>
</dbReference>
<organism evidence="1 2">
    <name type="scientific">Sphingobium indicum (strain DSM 16413 / CCM 7287 / MTCC 6362 / UT26 / NBRC 101211 / UT26S)</name>
    <name type="common">Sphingobium japonicum</name>
    <dbReference type="NCBI Taxonomy" id="452662"/>
    <lineage>
        <taxon>Bacteria</taxon>
        <taxon>Pseudomonadati</taxon>
        <taxon>Pseudomonadota</taxon>
        <taxon>Alphaproteobacteria</taxon>
        <taxon>Sphingomonadales</taxon>
        <taxon>Sphingomonadaceae</taxon>
        <taxon>Sphingobium</taxon>
    </lineage>
</organism>
<evidence type="ECO:0000313" key="1">
    <source>
        <dbReference type="EMBL" id="BAI99031.1"/>
    </source>
</evidence>
<sequence>MPHLAWSRARHRMQADDPMVAEAIRLMEKALNLFDNAGIGTAAFACHLSMAIDCAQAAFDADGVSMLRQFGDNEALPEGGSLH</sequence>
<protein>
    <submittedName>
        <fullName evidence="1">Uncharacterized protein</fullName>
    </submittedName>
</protein>
<dbReference type="Proteomes" id="UP000007753">
    <property type="component" value="Plasmid pCHQ1"/>
</dbReference>
<reference evidence="1 2" key="1">
    <citation type="journal article" date="2010" name="J. Bacteriol.">
        <title>Complete genome sequence of the representative gamma-hexachlorocyclohexane-degrading bacterium Sphingobium japonicum UT26.</title>
        <authorList>
            <person name="Nagata Y."/>
            <person name="Ohtsubo Y."/>
            <person name="Endo R."/>
            <person name="Ichikawa N."/>
            <person name="Ankai A."/>
            <person name="Oguchi A."/>
            <person name="Fukui S."/>
            <person name="Fujita N."/>
            <person name="Tsuda M."/>
        </authorList>
    </citation>
    <scope>NUCLEOTIDE SEQUENCE [LARGE SCALE GENOMIC DNA]</scope>
    <source>
        <strain evidence="2">DSM 16413 / CCM 7287 / MTCC 6362 / UT26 / NBRC 101211 / UT26S</strain>
        <plasmid evidence="1 2">pCHQ1</plasmid>
    </source>
</reference>
<dbReference type="GeneID" id="29275647"/>
<gene>
    <name evidence="1" type="ordered locus">SJA_P1-00790</name>
</gene>